<dbReference type="EC" id="3.1.3.89" evidence="5"/>
<comment type="subunit">
    <text evidence="4">Homodimer.</text>
</comment>
<evidence type="ECO:0000256" key="2">
    <source>
        <dbReference type="ARBA" id="ARBA00001936"/>
    </source>
</evidence>
<dbReference type="PANTHER" id="PTHR11845:SF13">
    <property type="entry name" value="5'-DEOXYNUCLEOTIDASE HDDC2"/>
    <property type="match status" value="1"/>
</dbReference>
<evidence type="ECO:0000256" key="4">
    <source>
        <dbReference type="ARBA" id="ARBA00011738"/>
    </source>
</evidence>
<dbReference type="Proteomes" id="UP000238356">
    <property type="component" value="Unassembled WGS sequence"/>
</dbReference>
<accession>A0A2S6AAV6</accession>
<dbReference type="EMBL" id="PSZD01000004">
    <property type="protein sequence ID" value="PPJ30648.1"/>
    <property type="molecule type" value="Genomic_DNA"/>
</dbReference>
<dbReference type="Gene3D" id="1.10.3210.10">
    <property type="entry name" value="Hypothetical protein af1432"/>
    <property type="match status" value="1"/>
</dbReference>
<evidence type="ECO:0000313" key="9">
    <source>
        <dbReference type="EMBL" id="PPJ30648.1"/>
    </source>
</evidence>
<name>A0A2S6AAV6_9NOCA</name>
<organism evidence="9 10">
    <name type="scientific">Nocardia nova</name>
    <dbReference type="NCBI Taxonomy" id="37330"/>
    <lineage>
        <taxon>Bacteria</taxon>
        <taxon>Bacillati</taxon>
        <taxon>Actinomycetota</taxon>
        <taxon>Actinomycetes</taxon>
        <taxon>Mycobacteriales</taxon>
        <taxon>Nocardiaceae</taxon>
        <taxon>Nocardia</taxon>
    </lineage>
</organism>
<comment type="cofactor">
    <cofactor evidence="3">
        <name>Co(2+)</name>
        <dbReference type="ChEBI" id="CHEBI:48828"/>
    </cofactor>
</comment>
<dbReference type="PANTHER" id="PTHR11845">
    <property type="entry name" value="5'-DEOXYNUCLEOTIDASE HDDC2"/>
    <property type="match status" value="1"/>
</dbReference>
<evidence type="ECO:0000256" key="1">
    <source>
        <dbReference type="ARBA" id="ARBA00001638"/>
    </source>
</evidence>
<dbReference type="SUPFAM" id="SSF109604">
    <property type="entry name" value="HD-domain/PDEase-like"/>
    <property type="match status" value="1"/>
</dbReference>
<protein>
    <recommendedName>
        <fullName evidence="5">5'-deoxynucleotidase</fullName>
        <ecNumber evidence="5">3.1.3.89</ecNumber>
    </recommendedName>
</protein>
<dbReference type="Pfam" id="PF13023">
    <property type="entry name" value="HD_3"/>
    <property type="match status" value="1"/>
</dbReference>
<dbReference type="GO" id="GO:0005737">
    <property type="term" value="C:cytoplasm"/>
    <property type="evidence" value="ECO:0007669"/>
    <property type="project" value="TreeGrafter"/>
</dbReference>
<keyword evidence="6" id="KW-0479">Metal-binding</keyword>
<evidence type="ECO:0000256" key="7">
    <source>
        <dbReference type="ARBA" id="ARBA00022801"/>
    </source>
</evidence>
<sequence length="224" mass="25792">MDPRVGSCIEDDQLTEGARREGEMTETGFERDVRFIFELGSLRHVQRTWVQFGGLAYSNVAEHTLRVCWISMILARRENASIEKVVRLAMIHDLPEIRTGDVNYLSRLYVERHEDRALADMADGVSIENELTELWREYRARESLEAKIVKDADTLDVDFELKESSVTGGSLLDPLRDVRNKYREKLFTSTAKLIFDELYRADPHAWHVAEQARLTGDGDDTKKS</sequence>
<dbReference type="InterPro" id="IPR006674">
    <property type="entry name" value="HD_domain"/>
</dbReference>
<comment type="caution">
    <text evidence="9">The sequence shown here is derived from an EMBL/GenBank/DDBJ whole genome shotgun (WGS) entry which is preliminary data.</text>
</comment>
<dbReference type="AlphaFoldDB" id="A0A2S6AAV6"/>
<dbReference type="GO" id="GO:0002953">
    <property type="term" value="F:5'-deoxynucleotidase activity"/>
    <property type="evidence" value="ECO:0007669"/>
    <property type="project" value="UniProtKB-EC"/>
</dbReference>
<keyword evidence="7" id="KW-0378">Hydrolase</keyword>
<evidence type="ECO:0000313" key="10">
    <source>
        <dbReference type="Proteomes" id="UP000238356"/>
    </source>
</evidence>
<dbReference type="PROSITE" id="PS51831">
    <property type="entry name" value="HD"/>
    <property type="match status" value="1"/>
</dbReference>
<comment type="cofactor">
    <cofactor evidence="2">
        <name>Mn(2+)</name>
        <dbReference type="ChEBI" id="CHEBI:29035"/>
    </cofactor>
</comment>
<reference evidence="9 10" key="1">
    <citation type="submission" date="2018-02" db="EMBL/GenBank/DDBJ databases">
        <title>8 Nocardia nova and 1 Nocardia cyriacigeorgica strain used for evolution to TMP-SMX.</title>
        <authorList>
            <person name="Mehta H."/>
            <person name="Weng J."/>
            <person name="Shamoo Y."/>
        </authorList>
    </citation>
    <scope>NUCLEOTIDE SEQUENCE [LARGE SCALE GENOMIC DNA]</scope>
    <source>
        <strain evidence="9 10">BAA2227</strain>
    </source>
</reference>
<keyword evidence="10" id="KW-1185">Reference proteome</keyword>
<dbReference type="SMART" id="SM00471">
    <property type="entry name" value="HDc"/>
    <property type="match status" value="1"/>
</dbReference>
<gene>
    <name evidence="9" type="ORF">C5F51_09370</name>
</gene>
<dbReference type="GO" id="GO:0046872">
    <property type="term" value="F:metal ion binding"/>
    <property type="evidence" value="ECO:0007669"/>
    <property type="project" value="UniProtKB-KW"/>
</dbReference>
<evidence type="ECO:0000256" key="3">
    <source>
        <dbReference type="ARBA" id="ARBA00001941"/>
    </source>
</evidence>
<dbReference type="CDD" id="cd00077">
    <property type="entry name" value="HDc"/>
    <property type="match status" value="1"/>
</dbReference>
<proteinExistence type="predicted"/>
<dbReference type="InterPro" id="IPR003607">
    <property type="entry name" value="HD/PDEase_dom"/>
</dbReference>
<feature type="domain" description="HD" evidence="8">
    <location>
        <begin position="60"/>
        <end position="158"/>
    </location>
</feature>
<dbReference type="InterPro" id="IPR039356">
    <property type="entry name" value="YfbR/HDDC2"/>
</dbReference>
<evidence type="ECO:0000259" key="8">
    <source>
        <dbReference type="PROSITE" id="PS51831"/>
    </source>
</evidence>
<evidence type="ECO:0000256" key="5">
    <source>
        <dbReference type="ARBA" id="ARBA00012964"/>
    </source>
</evidence>
<evidence type="ECO:0000256" key="6">
    <source>
        <dbReference type="ARBA" id="ARBA00022723"/>
    </source>
</evidence>
<comment type="catalytic activity">
    <reaction evidence="1">
        <text>a 2'-deoxyribonucleoside 5'-phosphate + H2O = a 2'-deoxyribonucleoside + phosphate</text>
        <dbReference type="Rhea" id="RHEA:36167"/>
        <dbReference type="ChEBI" id="CHEBI:15377"/>
        <dbReference type="ChEBI" id="CHEBI:18274"/>
        <dbReference type="ChEBI" id="CHEBI:43474"/>
        <dbReference type="ChEBI" id="CHEBI:65317"/>
        <dbReference type="EC" id="3.1.3.89"/>
    </reaction>
</comment>